<dbReference type="OrthoDB" id="76567at2759"/>
<keyword evidence="4" id="KW-1185">Reference proteome</keyword>
<proteinExistence type="predicted"/>
<dbReference type="EMBL" id="JAPMSZ010000003">
    <property type="protein sequence ID" value="KAJ5110360.1"/>
    <property type="molecule type" value="Genomic_DNA"/>
</dbReference>
<dbReference type="RefSeq" id="XP_056515138.1">
    <property type="nucleotide sequence ID" value="XM_056651871.1"/>
</dbReference>
<dbReference type="Proteomes" id="UP001141434">
    <property type="component" value="Unassembled WGS sequence"/>
</dbReference>
<organism evidence="1 4">
    <name type="scientific">Penicillium alfredii</name>
    <dbReference type="NCBI Taxonomy" id="1506179"/>
    <lineage>
        <taxon>Eukaryota</taxon>
        <taxon>Fungi</taxon>
        <taxon>Dikarya</taxon>
        <taxon>Ascomycota</taxon>
        <taxon>Pezizomycotina</taxon>
        <taxon>Eurotiomycetes</taxon>
        <taxon>Eurotiomycetidae</taxon>
        <taxon>Eurotiales</taxon>
        <taxon>Aspergillaceae</taxon>
        <taxon>Penicillium</taxon>
    </lineage>
</organism>
<protein>
    <submittedName>
        <fullName evidence="1">Uncharacterized protein</fullName>
    </submittedName>
</protein>
<accession>A0A9W9G2C7</accession>
<evidence type="ECO:0000313" key="1">
    <source>
        <dbReference type="EMBL" id="KAJ5110360.1"/>
    </source>
</evidence>
<dbReference type="EMBL" id="JAPMSZ010000002">
    <property type="protein sequence ID" value="KAJ5111955.1"/>
    <property type="molecule type" value="Genomic_DNA"/>
</dbReference>
<sequence length="138" mass="15634">MIISDAPAHPTGRLPKPDYFHLFPSASNALPLSMPDLLRPSGTIYLKYGVYEHCFTAIHDHSDFLRRYETTQQYLEFSGVTGSDLDSLSSDQNRPSKSIRLGYHYSTQVPLVNLMSGWNHEDFAGSFRMIGDEQLFAM</sequence>
<name>A0A9W9G2C7_9EURO</name>
<dbReference type="GeneID" id="81391039"/>
<evidence type="ECO:0000313" key="2">
    <source>
        <dbReference type="EMBL" id="KAJ5111659.1"/>
    </source>
</evidence>
<gene>
    <name evidence="2" type="ORF">NUU61_001289</name>
    <name evidence="3" type="ORF">NUU61_001585</name>
    <name evidence="1" type="ORF">NUU61_001617</name>
</gene>
<evidence type="ECO:0000313" key="3">
    <source>
        <dbReference type="EMBL" id="KAJ5111955.1"/>
    </source>
</evidence>
<reference evidence="1" key="1">
    <citation type="submission" date="2022-11" db="EMBL/GenBank/DDBJ databases">
        <authorList>
            <person name="Petersen C."/>
        </authorList>
    </citation>
    <scope>NUCLEOTIDE SEQUENCE</scope>
    <source>
        <strain evidence="1">IBT 34128</strain>
    </source>
</reference>
<dbReference type="AlphaFoldDB" id="A0A9W9G2C7"/>
<comment type="caution">
    <text evidence="1">The sequence shown here is derived from an EMBL/GenBank/DDBJ whole genome shotgun (WGS) entry which is preliminary data.</text>
</comment>
<evidence type="ECO:0000313" key="4">
    <source>
        <dbReference type="Proteomes" id="UP001141434"/>
    </source>
</evidence>
<dbReference type="EMBL" id="JAPMSZ010000002">
    <property type="protein sequence ID" value="KAJ5111659.1"/>
    <property type="molecule type" value="Genomic_DNA"/>
</dbReference>
<reference evidence="1" key="2">
    <citation type="journal article" date="2023" name="IMA Fungus">
        <title>Comparative genomic study of the Penicillium genus elucidates a diverse pangenome and 15 lateral gene transfer events.</title>
        <authorList>
            <person name="Petersen C."/>
            <person name="Sorensen T."/>
            <person name="Nielsen M.R."/>
            <person name="Sondergaard T.E."/>
            <person name="Sorensen J.L."/>
            <person name="Fitzpatrick D.A."/>
            <person name="Frisvad J.C."/>
            <person name="Nielsen K.L."/>
        </authorList>
    </citation>
    <scope>NUCLEOTIDE SEQUENCE</scope>
    <source>
        <strain evidence="1">IBT 34128</strain>
    </source>
</reference>